<proteinExistence type="predicted"/>
<dbReference type="RefSeq" id="WP_266346551.1">
    <property type="nucleotide sequence ID" value="NZ_JAPKNH010000024.1"/>
</dbReference>
<evidence type="ECO:0000313" key="2">
    <source>
        <dbReference type="EMBL" id="MFC5517489.1"/>
    </source>
</evidence>
<evidence type="ECO:0000256" key="1">
    <source>
        <dbReference type="SAM" id="MobiDB-lite"/>
    </source>
</evidence>
<dbReference type="EMBL" id="JBHSML010000009">
    <property type="protein sequence ID" value="MFC5517489.1"/>
    <property type="molecule type" value="Genomic_DNA"/>
</dbReference>
<comment type="caution">
    <text evidence="2">The sequence shown here is derived from an EMBL/GenBank/DDBJ whole genome shotgun (WGS) entry which is preliminary data.</text>
</comment>
<reference evidence="3" key="1">
    <citation type="journal article" date="2019" name="Int. J. Syst. Evol. Microbiol.">
        <title>The Global Catalogue of Microorganisms (GCM) 10K type strain sequencing project: providing services to taxonomists for standard genome sequencing and annotation.</title>
        <authorList>
            <consortium name="The Broad Institute Genomics Platform"/>
            <consortium name="The Broad Institute Genome Sequencing Center for Infectious Disease"/>
            <person name="Wu L."/>
            <person name="Ma J."/>
        </authorList>
    </citation>
    <scope>NUCLEOTIDE SEQUENCE [LARGE SCALE GENOMIC DNA]</scope>
    <source>
        <strain evidence="3">KACC 12633</strain>
    </source>
</reference>
<organism evidence="2 3">
    <name type="scientific">Kaistia terrae</name>
    <dbReference type="NCBI Taxonomy" id="537017"/>
    <lineage>
        <taxon>Bacteria</taxon>
        <taxon>Pseudomonadati</taxon>
        <taxon>Pseudomonadota</taxon>
        <taxon>Alphaproteobacteria</taxon>
        <taxon>Hyphomicrobiales</taxon>
        <taxon>Kaistiaceae</taxon>
        <taxon>Kaistia</taxon>
    </lineage>
</organism>
<evidence type="ECO:0000313" key="3">
    <source>
        <dbReference type="Proteomes" id="UP001596150"/>
    </source>
</evidence>
<gene>
    <name evidence="2" type="ORF">ACFPP9_17020</name>
</gene>
<feature type="region of interest" description="Disordered" evidence="1">
    <location>
        <begin position="1"/>
        <end position="101"/>
    </location>
</feature>
<keyword evidence="3" id="KW-1185">Reference proteome</keyword>
<dbReference type="Proteomes" id="UP001596150">
    <property type="component" value="Unassembled WGS sequence"/>
</dbReference>
<sequence length="101" mass="10843">MNTDKPNLADGNEPEGHQQLDSHVQGQPPVYGEPKGPRPGTMFRHKDGVPQPPDRERDGFVSGPDVVGLGDIVGSGPEEWERSKKPGTESEDSKNDDKAAG</sequence>
<protein>
    <submittedName>
        <fullName evidence="2">Uncharacterized protein</fullName>
    </submittedName>
</protein>
<accession>A0ABW0PZI9</accession>
<name>A0ABW0PZI9_9HYPH</name>
<feature type="compositionally biased region" description="Basic and acidic residues" evidence="1">
    <location>
        <begin position="79"/>
        <end position="101"/>
    </location>
</feature>
<feature type="compositionally biased region" description="Basic and acidic residues" evidence="1">
    <location>
        <begin position="44"/>
        <end position="59"/>
    </location>
</feature>